<name>A0A5C0AUC7_9BURK</name>
<dbReference type="EMBL" id="CP043046">
    <property type="protein sequence ID" value="QEI06019.1"/>
    <property type="molecule type" value="Genomic_DNA"/>
</dbReference>
<keyword evidence="6" id="KW-1185">Reference proteome</keyword>
<dbReference type="Pfam" id="PF22657">
    <property type="entry name" value="SSB_1"/>
    <property type="match status" value="1"/>
</dbReference>
<dbReference type="InterPro" id="IPR012340">
    <property type="entry name" value="NA-bd_OB-fold"/>
</dbReference>
<dbReference type="HAMAP" id="MF_00720">
    <property type="entry name" value="PriB"/>
    <property type="match status" value="1"/>
</dbReference>
<sequence>MNRIELIAQAVECTPLRFTPAGMPVLEMTLAHESEVIEAGRSRRVEMTIAAIAMGDLARMLERTSLGKRMKVTGFLAATRKGSSRLRLHIQAFAAVSDANDTPTV</sequence>
<keyword evidence="3 4" id="KW-0238">DNA-binding</keyword>
<evidence type="ECO:0000256" key="1">
    <source>
        <dbReference type="ARBA" id="ARBA00022515"/>
    </source>
</evidence>
<accession>A0A5C0AUC7</accession>
<organism evidence="5 6">
    <name type="scientific">Pigmentiphaga aceris</name>
    <dbReference type="NCBI Taxonomy" id="1940612"/>
    <lineage>
        <taxon>Bacteria</taxon>
        <taxon>Pseudomonadati</taxon>
        <taxon>Pseudomonadota</taxon>
        <taxon>Betaproteobacteria</taxon>
        <taxon>Burkholderiales</taxon>
        <taxon>Alcaligenaceae</taxon>
        <taxon>Pigmentiphaga</taxon>
    </lineage>
</organism>
<evidence type="ECO:0000256" key="2">
    <source>
        <dbReference type="ARBA" id="ARBA00022705"/>
    </source>
</evidence>
<dbReference type="Gene3D" id="2.40.50.140">
    <property type="entry name" value="Nucleic acid-binding proteins"/>
    <property type="match status" value="1"/>
</dbReference>
<dbReference type="InterPro" id="IPR023646">
    <property type="entry name" value="Prisomal_replication_PriB"/>
</dbReference>
<dbReference type="GO" id="GO:0003697">
    <property type="term" value="F:single-stranded DNA binding"/>
    <property type="evidence" value="ECO:0007669"/>
    <property type="project" value="UniProtKB-UniRule"/>
</dbReference>
<evidence type="ECO:0000256" key="3">
    <source>
        <dbReference type="ARBA" id="ARBA00023125"/>
    </source>
</evidence>
<comment type="function">
    <text evidence="4">Involved in the restart of stalled replication forks, which reloads the replicative helicase on sites other than the origin of replication; the PriA-PriB pathway is the major replication restart pathway. During primosome assembly it facilitates complex formation between PriA and DnaT on DNA; stabilizes PriA on DNA. Stimulates the DNA unwinding activity of PriA helicase.</text>
</comment>
<reference evidence="5 6" key="1">
    <citation type="submission" date="2019-08" db="EMBL/GenBank/DDBJ databases">
        <title>Amphibian skin-associated Pigmentiphaga: genome sequence and occurrence across geography and hosts.</title>
        <authorList>
            <person name="Bletz M.C."/>
            <person name="Bunk B."/>
            <person name="Sproeer C."/>
            <person name="Biwer P."/>
            <person name="Reiter S."/>
            <person name="Rabemananjara F.C.E."/>
            <person name="Schulz S."/>
            <person name="Overmann J."/>
            <person name="Vences M."/>
        </authorList>
    </citation>
    <scope>NUCLEOTIDE SEQUENCE [LARGE SCALE GENOMIC DNA]</scope>
    <source>
        <strain evidence="5 6">Mada1488</strain>
    </source>
</reference>
<dbReference type="AlphaFoldDB" id="A0A5C0AUC7"/>
<dbReference type="NCBIfam" id="TIGR04418">
    <property type="entry name" value="PriB_gamma"/>
    <property type="match status" value="1"/>
</dbReference>
<dbReference type="PIRSF" id="PIRSF003135">
    <property type="entry name" value="Primosomal_n"/>
    <property type="match status" value="1"/>
</dbReference>
<dbReference type="Proteomes" id="UP000325161">
    <property type="component" value="Chromosome"/>
</dbReference>
<dbReference type="OrthoDB" id="5296916at2"/>
<dbReference type="KEGG" id="pacr:FXN63_09355"/>
<dbReference type="InterPro" id="IPR000424">
    <property type="entry name" value="Primosome_PriB/ssb"/>
</dbReference>
<evidence type="ECO:0000313" key="6">
    <source>
        <dbReference type="Proteomes" id="UP000325161"/>
    </source>
</evidence>
<dbReference type="SUPFAM" id="SSF50249">
    <property type="entry name" value="Nucleic acid-binding proteins"/>
    <property type="match status" value="1"/>
</dbReference>
<gene>
    <name evidence="4 5" type="primary">priB</name>
    <name evidence="5" type="ORF">FXN63_09355</name>
</gene>
<keyword evidence="2 4" id="KW-0235">DNA replication</keyword>
<dbReference type="PROSITE" id="PS50935">
    <property type="entry name" value="SSB"/>
    <property type="match status" value="1"/>
</dbReference>
<proteinExistence type="inferred from homology"/>
<evidence type="ECO:0000313" key="5">
    <source>
        <dbReference type="EMBL" id="QEI06019.1"/>
    </source>
</evidence>
<comment type="subunit">
    <text evidence="4">Homodimer. Interacts with PriA and DnaT. Component of the replication restart primosome. Primosome assembly occurs via a 'hand-off' mechanism. PriA binds to replication forks, subsequently PriB then DnaT bind; DnaT then displaces ssDNA to generate the helicase loading substrate.</text>
</comment>
<dbReference type="RefSeq" id="WP_148814402.1">
    <property type="nucleotide sequence ID" value="NZ_CP043046.1"/>
</dbReference>
<comment type="similarity">
    <text evidence="4">Belongs to the PriB family.</text>
</comment>
<dbReference type="GO" id="GO:0006269">
    <property type="term" value="P:DNA replication, synthesis of primer"/>
    <property type="evidence" value="ECO:0007669"/>
    <property type="project" value="UniProtKB-KW"/>
</dbReference>
<keyword evidence="1 4" id="KW-0639">Primosome</keyword>
<protein>
    <recommendedName>
        <fullName evidence="4">Replication restart protein PriB</fullName>
    </recommendedName>
</protein>
<evidence type="ECO:0000256" key="4">
    <source>
        <dbReference type="HAMAP-Rule" id="MF_00720"/>
    </source>
</evidence>
<dbReference type="GO" id="GO:1990077">
    <property type="term" value="C:primosome complex"/>
    <property type="evidence" value="ECO:0007669"/>
    <property type="project" value="UniProtKB-UniRule"/>
</dbReference>